<name>A0ABW3R0J5_9PSEU</name>
<organism evidence="1 2">
    <name type="scientific">Saccharothrix hoggarensis</name>
    <dbReference type="NCBI Taxonomy" id="913853"/>
    <lineage>
        <taxon>Bacteria</taxon>
        <taxon>Bacillati</taxon>
        <taxon>Actinomycetota</taxon>
        <taxon>Actinomycetes</taxon>
        <taxon>Pseudonocardiales</taxon>
        <taxon>Pseudonocardiaceae</taxon>
        <taxon>Saccharothrix</taxon>
    </lineage>
</organism>
<sequence length="66" mass="6571">MNHATPTAQPNVPPARADGHGAAACAACPHPRATHDPIATRFCAATTAGNHSRGCACGAGRDVVRG</sequence>
<reference evidence="2" key="1">
    <citation type="journal article" date="2019" name="Int. J. Syst. Evol. Microbiol.">
        <title>The Global Catalogue of Microorganisms (GCM) 10K type strain sequencing project: providing services to taxonomists for standard genome sequencing and annotation.</title>
        <authorList>
            <consortium name="The Broad Institute Genomics Platform"/>
            <consortium name="The Broad Institute Genome Sequencing Center for Infectious Disease"/>
            <person name="Wu L."/>
            <person name="Ma J."/>
        </authorList>
    </citation>
    <scope>NUCLEOTIDE SEQUENCE [LARGE SCALE GENOMIC DNA]</scope>
    <source>
        <strain evidence="2">CCUG 60214</strain>
    </source>
</reference>
<comment type="caution">
    <text evidence="1">The sequence shown here is derived from an EMBL/GenBank/DDBJ whole genome shotgun (WGS) entry which is preliminary data.</text>
</comment>
<protein>
    <submittedName>
        <fullName evidence="1">RGCVC family protein</fullName>
    </submittedName>
</protein>
<accession>A0ABW3R0J5</accession>
<dbReference type="Proteomes" id="UP001597168">
    <property type="component" value="Unassembled WGS sequence"/>
</dbReference>
<dbReference type="NCBIfam" id="NF038206">
    <property type="entry name" value="RGCVC_fam"/>
    <property type="match status" value="1"/>
</dbReference>
<proteinExistence type="predicted"/>
<evidence type="ECO:0000313" key="2">
    <source>
        <dbReference type="Proteomes" id="UP001597168"/>
    </source>
</evidence>
<gene>
    <name evidence="1" type="ORF">ACFQ3T_25650</name>
</gene>
<dbReference type="EMBL" id="JBHTLK010000165">
    <property type="protein sequence ID" value="MFD1150532.1"/>
    <property type="molecule type" value="Genomic_DNA"/>
</dbReference>
<keyword evidence="2" id="KW-1185">Reference proteome</keyword>
<evidence type="ECO:0000313" key="1">
    <source>
        <dbReference type="EMBL" id="MFD1150532.1"/>
    </source>
</evidence>
<dbReference type="RefSeq" id="WP_380726700.1">
    <property type="nucleotide sequence ID" value="NZ_JBHTLK010000165.1"/>
</dbReference>